<proteinExistence type="predicted"/>
<dbReference type="Proteomes" id="UP001597108">
    <property type="component" value="Unassembled WGS sequence"/>
</dbReference>
<comment type="caution">
    <text evidence="2">The sequence shown here is derived from an EMBL/GenBank/DDBJ whole genome shotgun (WGS) entry which is preliminary data.</text>
</comment>
<keyword evidence="3" id="KW-1185">Reference proteome</keyword>
<keyword evidence="1" id="KW-0732">Signal</keyword>
<dbReference type="Pfam" id="PF12228">
    <property type="entry name" value="DUF3604"/>
    <property type="match status" value="1"/>
</dbReference>
<gene>
    <name evidence="2" type="ORF">ACFQ2S_10240</name>
</gene>
<name>A0ABW3IQW8_9RHOB</name>
<dbReference type="Gene3D" id="3.20.20.140">
    <property type="entry name" value="Metal-dependent hydrolases"/>
    <property type="match status" value="1"/>
</dbReference>
<evidence type="ECO:0000313" key="3">
    <source>
        <dbReference type="Proteomes" id="UP001597108"/>
    </source>
</evidence>
<sequence>MTRTGLITLLFASIASSTFAQEDWTAREASVPANPLKNAYFGETHVHTAFSLDAYIGGARLTPFDAYRFAKGESVSSNNVQRSIGRPLDFAAVSDHAEFLGEMLSTQYPDAPGHYQDALVELRGLKDIDTQRAWFLKYVVENNRSGAPEHPPFFAGPETTISAWKDVIVAAAEAHYEPGAFTTFIAFEWTSAPGGGNMHRNVIFRDTVVPDQPLSALDTVDEEMLWAWMAEQEANGSTLLAIPHNSNGSKGRMFEPLDNAGNPLTQEYAETRAKWEPLIEMMQIKGNSEVVASLWPNDEFADFENAESLATYSERTFREQNFARWAVTKGLDYEAKLGANPWKLGFIGGTDNHNGMPSDVTEATYNGSHGVADGTVAQRREGEIDGWVKGPEANPGSIAGVWAPKNTRGAIFDAMRARETFVTSGPRIKPRFFAGAGLVETDDPVRMVMDGYANGVPMGGTLRALDGPPQFTVHALKDPEGANLDRIQIVKGWIDEDGEPQEKIVDVAWSDDRMPAPDGRLPAVGNTVDLTTATYSNTIGAAELVGHWTDDAFDPAAHAVYYLRVLEIPTPRWTTYDAVRNGLPLLEGVPATIQERAWTSPIWYTP</sequence>
<evidence type="ECO:0000256" key="1">
    <source>
        <dbReference type="SAM" id="SignalP"/>
    </source>
</evidence>
<evidence type="ECO:0000313" key="2">
    <source>
        <dbReference type="EMBL" id="MFD0980030.1"/>
    </source>
</evidence>
<reference evidence="3" key="1">
    <citation type="journal article" date="2019" name="Int. J. Syst. Evol. Microbiol.">
        <title>The Global Catalogue of Microorganisms (GCM) 10K type strain sequencing project: providing services to taxonomists for standard genome sequencing and annotation.</title>
        <authorList>
            <consortium name="The Broad Institute Genomics Platform"/>
            <consortium name="The Broad Institute Genome Sequencing Center for Infectious Disease"/>
            <person name="Wu L."/>
            <person name="Ma J."/>
        </authorList>
    </citation>
    <scope>NUCLEOTIDE SEQUENCE [LARGE SCALE GENOMIC DNA]</scope>
    <source>
        <strain evidence="3">CCUG 60524</strain>
    </source>
</reference>
<dbReference type="RefSeq" id="WP_386074368.1">
    <property type="nucleotide sequence ID" value="NZ_JBHTJT010000010.1"/>
</dbReference>
<organism evidence="2 3">
    <name type="scientific">Tropicimonas aquimaris</name>
    <dbReference type="NCBI Taxonomy" id="914152"/>
    <lineage>
        <taxon>Bacteria</taxon>
        <taxon>Pseudomonadati</taxon>
        <taxon>Pseudomonadota</taxon>
        <taxon>Alphaproteobacteria</taxon>
        <taxon>Rhodobacterales</taxon>
        <taxon>Roseobacteraceae</taxon>
        <taxon>Tropicimonas</taxon>
    </lineage>
</organism>
<protein>
    <submittedName>
        <fullName evidence="2">DUF3604 domain-containing protein</fullName>
    </submittedName>
</protein>
<dbReference type="EMBL" id="JBHTJT010000010">
    <property type="protein sequence ID" value="MFD0980030.1"/>
    <property type="molecule type" value="Genomic_DNA"/>
</dbReference>
<feature type="signal peptide" evidence="1">
    <location>
        <begin position="1"/>
        <end position="20"/>
    </location>
</feature>
<accession>A0ABW3IQW8</accession>
<dbReference type="InterPro" id="IPR022028">
    <property type="entry name" value="DUF3604"/>
</dbReference>
<feature type="chain" id="PRO_5046243444" evidence="1">
    <location>
        <begin position="21"/>
        <end position="606"/>
    </location>
</feature>